<dbReference type="HOGENOM" id="CLU_1643513_0_0_1"/>
<evidence type="ECO:0000256" key="1">
    <source>
        <dbReference type="SAM" id="MobiDB-lite"/>
    </source>
</evidence>
<feature type="compositionally biased region" description="Basic and acidic residues" evidence="1">
    <location>
        <begin position="52"/>
        <end position="64"/>
    </location>
</feature>
<sequence>MAGLQTLQENSINDDENLEDSGYASVHTGDGEGDDAMEEERNDNKGGGPGRQTHEKEGTEKQDHVDDEDVSCLLRAFPIAFEVIFWNRHLLKGNYYTKCTESKSDYHIEWEFEHNAANIAARRARRQRSQGGDQLQEGMLGSRREEQLLQLLDDVVAQRPF</sequence>
<proteinExistence type="predicted"/>
<dbReference type="AlphaFoldDB" id="W9WLE7"/>
<dbReference type="RefSeq" id="XP_007747309.1">
    <property type="nucleotide sequence ID" value="XM_007749119.1"/>
</dbReference>
<evidence type="ECO:0000313" key="2">
    <source>
        <dbReference type="EMBL" id="EXJ68743.1"/>
    </source>
</evidence>
<feature type="compositionally biased region" description="Polar residues" evidence="1">
    <location>
        <begin position="1"/>
        <end position="11"/>
    </location>
</feature>
<comment type="caution">
    <text evidence="2">The sequence shown here is derived from an EMBL/GenBank/DDBJ whole genome shotgun (WGS) entry which is preliminary data.</text>
</comment>
<reference evidence="2 3" key="1">
    <citation type="submission" date="2013-03" db="EMBL/GenBank/DDBJ databases">
        <title>The Genome Sequence of Cladophialophora psammophila CBS 110553.</title>
        <authorList>
            <consortium name="The Broad Institute Genomics Platform"/>
            <person name="Cuomo C."/>
            <person name="de Hoog S."/>
            <person name="Gorbushina A."/>
            <person name="Walker B."/>
            <person name="Young S.K."/>
            <person name="Zeng Q."/>
            <person name="Gargeya S."/>
            <person name="Fitzgerald M."/>
            <person name="Haas B."/>
            <person name="Abouelleil A."/>
            <person name="Allen A.W."/>
            <person name="Alvarado L."/>
            <person name="Arachchi H.M."/>
            <person name="Berlin A.M."/>
            <person name="Chapman S.B."/>
            <person name="Gainer-Dewar J."/>
            <person name="Goldberg J."/>
            <person name="Griggs A."/>
            <person name="Gujja S."/>
            <person name="Hansen M."/>
            <person name="Howarth C."/>
            <person name="Imamovic A."/>
            <person name="Ireland A."/>
            <person name="Larimer J."/>
            <person name="McCowan C."/>
            <person name="Murphy C."/>
            <person name="Pearson M."/>
            <person name="Poon T.W."/>
            <person name="Priest M."/>
            <person name="Roberts A."/>
            <person name="Saif S."/>
            <person name="Shea T."/>
            <person name="Sisk P."/>
            <person name="Sykes S."/>
            <person name="Wortman J."/>
            <person name="Nusbaum C."/>
            <person name="Birren B."/>
        </authorList>
    </citation>
    <scope>NUCLEOTIDE SEQUENCE [LARGE SCALE GENOMIC DNA]</scope>
    <source>
        <strain evidence="2 3">CBS 110553</strain>
    </source>
</reference>
<keyword evidence="3" id="KW-1185">Reference proteome</keyword>
<gene>
    <name evidence="2" type="ORF">A1O5_08537</name>
</gene>
<feature type="region of interest" description="Disordered" evidence="1">
    <location>
        <begin position="1"/>
        <end position="66"/>
    </location>
</feature>
<dbReference type="OrthoDB" id="10415560at2759"/>
<dbReference type="EMBL" id="AMGX01000013">
    <property type="protein sequence ID" value="EXJ68743.1"/>
    <property type="molecule type" value="Genomic_DNA"/>
</dbReference>
<organism evidence="2 3">
    <name type="scientific">Cladophialophora psammophila CBS 110553</name>
    <dbReference type="NCBI Taxonomy" id="1182543"/>
    <lineage>
        <taxon>Eukaryota</taxon>
        <taxon>Fungi</taxon>
        <taxon>Dikarya</taxon>
        <taxon>Ascomycota</taxon>
        <taxon>Pezizomycotina</taxon>
        <taxon>Eurotiomycetes</taxon>
        <taxon>Chaetothyriomycetidae</taxon>
        <taxon>Chaetothyriales</taxon>
        <taxon>Herpotrichiellaceae</taxon>
        <taxon>Cladophialophora</taxon>
    </lineage>
</organism>
<dbReference type="Proteomes" id="UP000019471">
    <property type="component" value="Unassembled WGS sequence"/>
</dbReference>
<dbReference type="GeneID" id="19193236"/>
<name>W9WLE7_9EURO</name>
<protein>
    <submittedName>
        <fullName evidence="2">Uncharacterized protein</fullName>
    </submittedName>
</protein>
<evidence type="ECO:0000313" key="3">
    <source>
        <dbReference type="Proteomes" id="UP000019471"/>
    </source>
</evidence>
<accession>W9WLE7</accession>
<feature type="compositionally biased region" description="Acidic residues" evidence="1">
    <location>
        <begin position="31"/>
        <end position="41"/>
    </location>
</feature>